<organism evidence="3 4">
    <name type="scientific">Ramlibacter terrae</name>
    <dbReference type="NCBI Taxonomy" id="2732511"/>
    <lineage>
        <taxon>Bacteria</taxon>
        <taxon>Pseudomonadati</taxon>
        <taxon>Pseudomonadota</taxon>
        <taxon>Betaproteobacteria</taxon>
        <taxon>Burkholderiales</taxon>
        <taxon>Comamonadaceae</taxon>
        <taxon>Ramlibacter</taxon>
    </lineage>
</organism>
<proteinExistence type="predicted"/>
<feature type="domain" description="CHRD" evidence="2">
    <location>
        <begin position="136"/>
        <end position="196"/>
    </location>
</feature>
<reference evidence="3 4" key="1">
    <citation type="submission" date="2020-05" db="EMBL/GenBank/DDBJ databases">
        <title>Ramlibacter rhizophilus sp. nov., isolated from rhizosphere soil of national flower Mugunghwa from South Korea.</title>
        <authorList>
            <person name="Zheng-Fei Y."/>
            <person name="Huan T."/>
        </authorList>
    </citation>
    <scope>NUCLEOTIDE SEQUENCE [LARGE SCALE GENOMIC DNA]</scope>
    <source>
        <strain evidence="3 4">H242</strain>
    </source>
</reference>
<evidence type="ECO:0000313" key="4">
    <source>
        <dbReference type="Proteomes" id="UP000500826"/>
    </source>
</evidence>
<feature type="compositionally biased region" description="Low complexity" evidence="1">
    <location>
        <begin position="234"/>
        <end position="254"/>
    </location>
</feature>
<keyword evidence="4" id="KW-1185">Reference proteome</keyword>
<dbReference type="Pfam" id="PF07452">
    <property type="entry name" value="CHRD"/>
    <property type="match status" value="1"/>
</dbReference>
<gene>
    <name evidence="3" type="ORF">HK414_15115</name>
</gene>
<feature type="compositionally biased region" description="Basic residues" evidence="1">
    <location>
        <begin position="103"/>
        <end position="113"/>
    </location>
</feature>
<evidence type="ECO:0000259" key="2">
    <source>
        <dbReference type="Pfam" id="PF07452"/>
    </source>
</evidence>
<feature type="region of interest" description="Disordered" evidence="1">
    <location>
        <begin position="1"/>
        <end position="132"/>
    </location>
</feature>
<dbReference type="Proteomes" id="UP000500826">
    <property type="component" value="Chromosome"/>
</dbReference>
<feature type="region of interest" description="Disordered" evidence="1">
    <location>
        <begin position="180"/>
        <end position="254"/>
    </location>
</feature>
<feature type="compositionally biased region" description="Polar residues" evidence="1">
    <location>
        <begin position="78"/>
        <end position="88"/>
    </location>
</feature>
<protein>
    <submittedName>
        <fullName evidence="3">CHRD domain-containing protein</fullName>
    </submittedName>
</protein>
<feature type="compositionally biased region" description="Polar residues" evidence="1">
    <location>
        <begin position="29"/>
        <end position="39"/>
    </location>
</feature>
<feature type="compositionally biased region" description="Low complexity" evidence="1">
    <location>
        <begin position="114"/>
        <end position="123"/>
    </location>
</feature>
<dbReference type="EMBL" id="CP053418">
    <property type="protein sequence ID" value="QJW84535.1"/>
    <property type="molecule type" value="Genomic_DNA"/>
</dbReference>
<sequence length="254" mass="25523">MSTNTSIGSEPDRGSNDNPGNADGCGNKTLGTHATQSPPTGADAVEQAAPEVPAGVPGARPRPGVAKGAQAYPDGPNVESSPRNSTPRAASCPRTADPAVHACKLRPHPRRPGGRCARAGPVRLRPPRTRRSRTVPAALEGAQEVPAVSTAAAGRAALTYTLRGQLLHWEISHAGLSGPVAGGHVHGPAGPGQSAPSSSRSAAGSTPPDPWPAAPVARAVRTAALRPVVRRPAHGALPAGRGARPGPARSALTP</sequence>
<evidence type="ECO:0000313" key="3">
    <source>
        <dbReference type="EMBL" id="QJW84535.1"/>
    </source>
</evidence>
<feature type="compositionally biased region" description="Low complexity" evidence="1">
    <location>
        <begin position="42"/>
        <end position="66"/>
    </location>
</feature>
<feature type="compositionally biased region" description="Low complexity" evidence="1">
    <location>
        <begin position="214"/>
        <end position="227"/>
    </location>
</feature>
<evidence type="ECO:0000256" key="1">
    <source>
        <dbReference type="SAM" id="MobiDB-lite"/>
    </source>
</evidence>
<dbReference type="InterPro" id="IPR010895">
    <property type="entry name" value="CHRD"/>
</dbReference>
<feature type="compositionally biased region" description="Low complexity" evidence="1">
    <location>
        <begin position="186"/>
        <end position="206"/>
    </location>
</feature>
<name>A0ABX6P3B6_9BURK</name>
<accession>A0ABX6P3B6</accession>